<reference evidence="1 3" key="2">
    <citation type="submission" date="2018-11" db="EMBL/GenBank/DDBJ databases">
        <authorList>
            <consortium name="Pathogen Informatics"/>
        </authorList>
    </citation>
    <scope>NUCLEOTIDE SEQUENCE [LARGE SCALE GENOMIC DNA]</scope>
</reference>
<organism evidence="2 4">
    <name type="scientific">Dracunculus medinensis</name>
    <name type="common">Guinea worm</name>
    <dbReference type="NCBI Taxonomy" id="318479"/>
    <lineage>
        <taxon>Eukaryota</taxon>
        <taxon>Metazoa</taxon>
        <taxon>Ecdysozoa</taxon>
        <taxon>Nematoda</taxon>
        <taxon>Chromadorea</taxon>
        <taxon>Rhabditida</taxon>
        <taxon>Spirurina</taxon>
        <taxon>Dracunculoidea</taxon>
        <taxon>Dracunculidae</taxon>
        <taxon>Dracunculus</taxon>
    </lineage>
</organism>
<evidence type="ECO:0000313" key="1">
    <source>
        <dbReference type="EMBL" id="VDN50413.1"/>
    </source>
</evidence>
<evidence type="ECO:0000313" key="3">
    <source>
        <dbReference type="Proteomes" id="UP000274756"/>
    </source>
</evidence>
<dbReference type="EMBL" id="UYYG01000003">
    <property type="protein sequence ID" value="VDN50413.1"/>
    <property type="molecule type" value="Genomic_DNA"/>
</dbReference>
<dbReference type="OrthoDB" id="5867484at2759"/>
<keyword evidence="3" id="KW-1185">Reference proteome</keyword>
<dbReference type="Proteomes" id="UP000038040">
    <property type="component" value="Unplaced"/>
</dbReference>
<proteinExistence type="predicted"/>
<evidence type="ECO:0000313" key="2">
    <source>
        <dbReference type="Proteomes" id="UP000038040"/>
    </source>
</evidence>
<accession>A0A0N4UA65</accession>
<dbReference type="WBParaSite" id="DME_0000402201-mRNA-1">
    <property type="protein sequence ID" value="DME_0000402201-mRNA-1"/>
    <property type="gene ID" value="DME_0000402201"/>
</dbReference>
<name>A0A0N4UA65_DRAME</name>
<sequence length="88" mass="10156">MASTIGKYGIGDRCAIEERLLHYADEHELSVTNTCFRHHRKHLCYDSSQDPHKIDNSQKTASKILQLSQAKKFRNSERISNRIIEASQ</sequence>
<dbReference type="Proteomes" id="UP000274756">
    <property type="component" value="Unassembled WGS sequence"/>
</dbReference>
<evidence type="ECO:0000313" key="4">
    <source>
        <dbReference type="WBParaSite" id="DME_0000402201-mRNA-1"/>
    </source>
</evidence>
<reference evidence="4" key="1">
    <citation type="submission" date="2017-02" db="UniProtKB">
        <authorList>
            <consortium name="WormBaseParasite"/>
        </authorList>
    </citation>
    <scope>IDENTIFICATION</scope>
</reference>
<dbReference type="AlphaFoldDB" id="A0A0N4UA65"/>
<gene>
    <name evidence="1" type="ORF">DME_LOCUS386</name>
</gene>
<protein>
    <submittedName>
        <fullName evidence="1 4">Uncharacterized protein</fullName>
    </submittedName>
</protein>